<feature type="transmembrane region" description="Helical" evidence="1">
    <location>
        <begin position="88"/>
        <end position="112"/>
    </location>
</feature>
<accession>A0ABU7WC82</accession>
<reference evidence="2 3" key="1">
    <citation type="submission" date="2024-01" db="EMBL/GenBank/DDBJ databases">
        <title>Novel species of the genus Luteimonas isolated from rivers.</title>
        <authorList>
            <person name="Lu H."/>
        </authorList>
    </citation>
    <scope>NUCLEOTIDE SEQUENCE [LARGE SCALE GENOMIC DNA]</scope>
    <source>
        <strain evidence="2 3">SMYT11W</strain>
    </source>
</reference>
<keyword evidence="1" id="KW-1133">Transmembrane helix</keyword>
<dbReference type="RefSeq" id="WP_332076851.1">
    <property type="nucleotide sequence ID" value="NZ_JAZHBM010000001.1"/>
</dbReference>
<evidence type="ECO:0000256" key="1">
    <source>
        <dbReference type="SAM" id="Phobius"/>
    </source>
</evidence>
<name>A0ABU7WC82_9GAMM</name>
<evidence type="ECO:0000313" key="3">
    <source>
        <dbReference type="Proteomes" id="UP001358324"/>
    </source>
</evidence>
<dbReference type="EMBL" id="JAZHBM010000001">
    <property type="protein sequence ID" value="MEF3081100.1"/>
    <property type="molecule type" value="Genomic_DNA"/>
</dbReference>
<keyword evidence="1" id="KW-0812">Transmembrane</keyword>
<organism evidence="2 3">
    <name type="scientific">Luteimonas flava</name>
    <dbReference type="NCBI Taxonomy" id="3115822"/>
    <lineage>
        <taxon>Bacteria</taxon>
        <taxon>Pseudomonadati</taxon>
        <taxon>Pseudomonadota</taxon>
        <taxon>Gammaproteobacteria</taxon>
        <taxon>Lysobacterales</taxon>
        <taxon>Lysobacteraceae</taxon>
        <taxon>Luteimonas</taxon>
    </lineage>
</organism>
<dbReference type="Proteomes" id="UP001358324">
    <property type="component" value="Unassembled WGS sequence"/>
</dbReference>
<keyword evidence="3" id="KW-1185">Reference proteome</keyword>
<proteinExistence type="predicted"/>
<comment type="caution">
    <text evidence="2">The sequence shown here is derived from an EMBL/GenBank/DDBJ whole genome shotgun (WGS) entry which is preliminary data.</text>
</comment>
<feature type="transmembrane region" description="Helical" evidence="1">
    <location>
        <begin position="6"/>
        <end position="32"/>
    </location>
</feature>
<protein>
    <submittedName>
        <fullName evidence="2">Uncharacterized protein</fullName>
    </submittedName>
</protein>
<sequence length="142" mass="15110">MDAYSLVIVALMAAGLLIVVATPAWIALLIAWRSQIPRKHWRSFAFTCLLLAYGFITFAGAALMPLGIAQIFVAPQLISAGHEKLGTAIFMAAEHGVPIVCLLSGLLASFVVPLKLRKHWAAVANAVCATNSFKPNPLRGSA</sequence>
<feature type="transmembrane region" description="Helical" evidence="1">
    <location>
        <begin position="44"/>
        <end position="68"/>
    </location>
</feature>
<evidence type="ECO:0000313" key="2">
    <source>
        <dbReference type="EMBL" id="MEF3081100.1"/>
    </source>
</evidence>
<gene>
    <name evidence="2" type="ORF">V3391_02570</name>
</gene>
<keyword evidence="1" id="KW-0472">Membrane</keyword>